<proteinExistence type="predicted"/>
<name>A0AAU7AQ91_9ACTN</name>
<dbReference type="Gene3D" id="3.50.50.60">
    <property type="entry name" value="FAD/NAD(P)-binding domain"/>
    <property type="match status" value="2"/>
</dbReference>
<dbReference type="RefSeq" id="WP_354700210.1">
    <property type="nucleotide sequence ID" value="NZ_CP114014.1"/>
</dbReference>
<dbReference type="SUPFAM" id="SSF51905">
    <property type="entry name" value="FAD/NAD(P)-binding domain"/>
    <property type="match status" value="1"/>
</dbReference>
<sequence length="564" mass="61397">MKSGSVADGAEVIVAGGGHNGLVAACFLAKAGLDVLVVEAHSTPGGMTATNEFLPEAPGHMINEASIHASLFRTTNIDAELGLSARHGLKMRPIDPAHVHLGFEGESIAMWRDPQKTADEIRHFSRKDADSYIKLCDIIRTAVNIGIPAMQTSAVRPEPKVILKALKEAAKGRKELGEIARWVTASQREVIEEWFEHDMVRGPLTTNLPFMQFDADLSGWSLIYLGVLEKVGVAMFEGGTGSFPKALIRCLESYGGRVRCSAPVEQLLIGDLGQVTGVRLVGGEEITARRAVVTAFSPKTVLTKLLPQGTLTHTYANRAERIPTKNTGMTDYKLNVAVKGKLELARHQAWRKDDIDLRLPCTTWNTHQQALTAANECVQGRVPDMVPGLSQITTAFDPGMAPDGHDTFWFWTGLTPAEPVDGWDTAREQITDRVIKNASEYFVGMEEMEIARRPLAQPDIEERFWAIDGNVYHVDPTITRFGPLKPAMGLAGYETPVSGLFLTGSGTHPVAGISGMPGQNCAKRVLQVLKKQDRQGPRQREAAAASHAERWVSAAPEEKPVVPA</sequence>
<dbReference type="AlphaFoldDB" id="A0AAU7AQ91"/>
<feature type="compositionally biased region" description="Basic and acidic residues" evidence="1">
    <location>
        <begin position="531"/>
        <end position="541"/>
    </location>
</feature>
<dbReference type="PROSITE" id="PS51257">
    <property type="entry name" value="PROKAR_LIPOPROTEIN"/>
    <property type="match status" value="1"/>
</dbReference>
<evidence type="ECO:0000256" key="1">
    <source>
        <dbReference type="SAM" id="MobiDB-lite"/>
    </source>
</evidence>
<dbReference type="EMBL" id="CP114014">
    <property type="protein sequence ID" value="XAY03655.1"/>
    <property type="molecule type" value="Genomic_DNA"/>
</dbReference>
<dbReference type="KEGG" id="parq:DSM112329_00475"/>
<dbReference type="PANTHER" id="PTHR10668">
    <property type="entry name" value="PHYTOENE DEHYDROGENASE"/>
    <property type="match status" value="1"/>
</dbReference>
<evidence type="ECO:0000313" key="2">
    <source>
        <dbReference type="EMBL" id="XAY03655.1"/>
    </source>
</evidence>
<dbReference type="PANTHER" id="PTHR10668:SF103">
    <property type="entry name" value="PYRIDINE NUCLEOTIDE-DISULFIDE OXIDOREDUCTASE DOMAIN-CONTAINING PROTEIN 2"/>
    <property type="match status" value="1"/>
</dbReference>
<organism evidence="2">
    <name type="scientific">Paraconexibacter sp. AEG42_29</name>
    <dbReference type="NCBI Taxonomy" id="2997339"/>
    <lineage>
        <taxon>Bacteria</taxon>
        <taxon>Bacillati</taxon>
        <taxon>Actinomycetota</taxon>
        <taxon>Thermoleophilia</taxon>
        <taxon>Solirubrobacterales</taxon>
        <taxon>Paraconexibacteraceae</taxon>
        <taxon>Paraconexibacter</taxon>
    </lineage>
</organism>
<reference evidence="2" key="1">
    <citation type="submission" date="2022-12" db="EMBL/GenBank/DDBJ databases">
        <title>Paraconexibacter alkalitolerans sp. nov. and Baekduia alba sp. nov., isolated from soil and emended description of the genera Paraconexibacter (Chun et al., 2020) and Baekduia (An et al., 2020).</title>
        <authorList>
            <person name="Vieira S."/>
            <person name="Huber K.J."/>
            <person name="Geppert A."/>
            <person name="Wolf J."/>
            <person name="Neumann-Schaal M."/>
            <person name="Muesken M."/>
            <person name="Overmann J."/>
        </authorList>
    </citation>
    <scope>NUCLEOTIDE SEQUENCE</scope>
    <source>
        <strain evidence="2">AEG42_29</strain>
    </source>
</reference>
<feature type="region of interest" description="Disordered" evidence="1">
    <location>
        <begin position="531"/>
        <end position="564"/>
    </location>
</feature>
<gene>
    <name evidence="2" type="ORF">DSM112329_00475</name>
</gene>
<protein>
    <recommendedName>
        <fullName evidence="3">Dehydrogenase</fullName>
    </recommendedName>
</protein>
<accession>A0AAU7AQ91</accession>
<dbReference type="InterPro" id="IPR036188">
    <property type="entry name" value="FAD/NAD-bd_sf"/>
</dbReference>
<dbReference type="Pfam" id="PF13450">
    <property type="entry name" value="NAD_binding_8"/>
    <property type="match status" value="1"/>
</dbReference>
<evidence type="ECO:0008006" key="3">
    <source>
        <dbReference type="Google" id="ProtNLM"/>
    </source>
</evidence>